<gene>
    <name evidence="1" type="ORF">JVT61DRAFT_12234</name>
</gene>
<dbReference type="OrthoDB" id="498590at2759"/>
<evidence type="ECO:0000313" key="2">
    <source>
        <dbReference type="Proteomes" id="UP000683000"/>
    </source>
</evidence>
<sequence length="103" mass="11345">MVLKSRALIKGPPMLFIKYQMDENRIPEVVPIPPLMNLDLYLQMRILNSVLTKSVAAVRHFMAATSPTNTNSTKVLELEDEVIALSAVCAWICALAGSKDLCA</sequence>
<evidence type="ECO:0000313" key="1">
    <source>
        <dbReference type="EMBL" id="KAG6370283.1"/>
    </source>
</evidence>
<comment type="caution">
    <text evidence="1">The sequence shown here is derived from an EMBL/GenBank/DDBJ whole genome shotgun (WGS) entry which is preliminary data.</text>
</comment>
<keyword evidence="2" id="KW-1185">Reference proteome</keyword>
<accession>A0A8I3A385</accession>
<organism evidence="1 2">
    <name type="scientific">Boletus reticuloceps</name>
    <dbReference type="NCBI Taxonomy" id="495285"/>
    <lineage>
        <taxon>Eukaryota</taxon>
        <taxon>Fungi</taxon>
        <taxon>Dikarya</taxon>
        <taxon>Basidiomycota</taxon>
        <taxon>Agaricomycotina</taxon>
        <taxon>Agaricomycetes</taxon>
        <taxon>Agaricomycetidae</taxon>
        <taxon>Boletales</taxon>
        <taxon>Boletineae</taxon>
        <taxon>Boletaceae</taxon>
        <taxon>Boletoideae</taxon>
        <taxon>Boletus</taxon>
    </lineage>
</organism>
<dbReference type="AlphaFoldDB" id="A0A8I3A385"/>
<dbReference type="Proteomes" id="UP000683000">
    <property type="component" value="Unassembled WGS sequence"/>
</dbReference>
<reference evidence="1" key="1">
    <citation type="submission" date="2021-03" db="EMBL/GenBank/DDBJ databases">
        <title>Evolutionary innovations through gain and loss of genes in the ectomycorrhizal Boletales.</title>
        <authorList>
            <person name="Wu G."/>
            <person name="Miyauchi S."/>
            <person name="Morin E."/>
            <person name="Yang Z.-L."/>
            <person name="Xu J."/>
            <person name="Martin F.M."/>
        </authorList>
    </citation>
    <scope>NUCLEOTIDE SEQUENCE</scope>
    <source>
        <strain evidence="1">BR01</strain>
    </source>
</reference>
<dbReference type="EMBL" id="JAGFBS010000054">
    <property type="protein sequence ID" value="KAG6370283.1"/>
    <property type="molecule type" value="Genomic_DNA"/>
</dbReference>
<proteinExistence type="predicted"/>
<protein>
    <submittedName>
        <fullName evidence="1">Uncharacterized protein</fullName>
    </submittedName>
</protein>
<name>A0A8I3A385_9AGAM</name>